<proteinExistence type="predicted"/>
<accession>A0A9E6XX44</accession>
<dbReference type="EMBL" id="CP087164">
    <property type="protein sequence ID" value="UGS35678.1"/>
    <property type="molecule type" value="Genomic_DNA"/>
</dbReference>
<keyword evidence="2" id="KW-1185">Reference proteome</keyword>
<organism evidence="1 2">
    <name type="scientific">Capillimicrobium parvum</name>
    <dbReference type="NCBI Taxonomy" id="2884022"/>
    <lineage>
        <taxon>Bacteria</taxon>
        <taxon>Bacillati</taxon>
        <taxon>Actinomycetota</taxon>
        <taxon>Thermoleophilia</taxon>
        <taxon>Solirubrobacterales</taxon>
        <taxon>Capillimicrobiaceae</taxon>
        <taxon>Capillimicrobium</taxon>
    </lineage>
</organism>
<sequence length="88" mass="9628">MDFPQTHRTNTGRPVQVDRTDAGTVTFADGDVQLATLTWLGGGEWRLELPGDDQRTLHAARDDPPIAATIVQIDVHEDEDDDTSGVDD</sequence>
<dbReference type="RefSeq" id="WP_259315360.1">
    <property type="nucleotide sequence ID" value="NZ_CP087164.1"/>
</dbReference>
<gene>
    <name evidence="1" type="ORF">DSM104329_02073</name>
</gene>
<dbReference type="AlphaFoldDB" id="A0A9E6XX44"/>
<reference evidence="1" key="1">
    <citation type="journal article" date="2022" name="Int. J. Syst. Evol. Microbiol.">
        <title>Pseudomonas aegrilactucae sp. nov. and Pseudomonas morbosilactucae sp. nov., pathogens causing bacterial rot of lettuce in Japan.</title>
        <authorList>
            <person name="Sawada H."/>
            <person name="Fujikawa T."/>
            <person name="Satou M."/>
        </authorList>
    </citation>
    <scope>NUCLEOTIDE SEQUENCE</scope>
    <source>
        <strain evidence="1">0166_1</strain>
    </source>
</reference>
<name>A0A9E6XX44_9ACTN</name>
<evidence type="ECO:0000313" key="2">
    <source>
        <dbReference type="Proteomes" id="UP001162834"/>
    </source>
</evidence>
<evidence type="ECO:0000313" key="1">
    <source>
        <dbReference type="EMBL" id="UGS35678.1"/>
    </source>
</evidence>
<protein>
    <submittedName>
        <fullName evidence="1">Uncharacterized protein</fullName>
    </submittedName>
</protein>
<dbReference type="Proteomes" id="UP001162834">
    <property type="component" value="Chromosome"/>
</dbReference>
<dbReference type="KEGG" id="sbae:DSM104329_02073"/>